<dbReference type="AlphaFoldDB" id="A0A6U0DLX4"/>
<dbReference type="SUPFAM" id="SSF54495">
    <property type="entry name" value="UBC-like"/>
    <property type="match status" value="1"/>
</dbReference>
<dbReference type="EMBL" id="HBEN01015209">
    <property type="protein sequence ID" value="CAD8452405.1"/>
    <property type="molecule type" value="Transcribed_RNA"/>
</dbReference>
<proteinExistence type="predicted"/>
<dbReference type="InterPro" id="IPR000608">
    <property type="entry name" value="UBC"/>
</dbReference>
<feature type="domain" description="UBC core" evidence="1">
    <location>
        <begin position="10"/>
        <end position="157"/>
    </location>
</feature>
<sequence>MAGAAHQQTAAVLRLQSDLKAIKTEPPDGCSASPHSEDNLFVWSATIFGPDETAWEGGVFSLRMTFGEQYPEKPPRVRFTSEVFHPNVYSDGTLCMDIIQDQWSPIHNVCTLLTSIQSLLTDPNPASPANPEAAQLFTEDTNGYNRRVRRLAQKTVEG</sequence>
<dbReference type="PROSITE" id="PS50127">
    <property type="entry name" value="UBC_2"/>
    <property type="match status" value="1"/>
</dbReference>
<dbReference type="EMBL" id="HBEN01015210">
    <property type="protein sequence ID" value="CAD8452407.1"/>
    <property type="molecule type" value="Transcribed_RNA"/>
</dbReference>
<evidence type="ECO:0000313" key="3">
    <source>
        <dbReference type="EMBL" id="CAD8452407.1"/>
    </source>
</evidence>
<dbReference type="Pfam" id="PF00179">
    <property type="entry name" value="UQ_con"/>
    <property type="match status" value="1"/>
</dbReference>
<dbReference type="PANTHER" id="PTHR24067">
    <property type="entry name" value="UBIQUITIN-CONJUGATING ENZYME E2"/>
    <property type="match status" value="1"/>
</dbReference>
<accession>A0A6U0DLX4</accession>
<dbReference type="Gene3D" id="3.10.110.10">
    <property type="entry name" value="Ubiquitin Conjugating Enzyme"/>
    <property type="match status" value="1"/>
</dbReference>
<protein>
    <recommendedName>
        <fullName evidence="1">UBC core domain-containing protein</fullName>
    </recommendedName>
</protein>
<dbReference type="SMART" id="SM00212">
    <property type="entry name" value="UBCc"/>
    <property type="match status" value="1"/>
</dbReference>
<organism evidence="2">
    <name type="scientific">Micromonas pusilla</name>
    <name type="common">Picoplanktonic green alga</name>
    <name type="synonym">Chromulina pusilla</name>
    <dbReference type="NCBI Taxonomy" id="38833"/>
    <lineage>
        <taxon>Eukaryota</taxon>
        <taxon>Viridiplantae</taxon>
        <taxon>Chlorophyta</taxon>
        <taxon>Mamiellophyceae</taxon>
        <taxon>Mamiellales</taxon>
        <taxon>Mamiellaceae</taxon>
        <taxon>Micromonas</taxon>
    </lineage>
</organism>
<name>A0A6U0DLX4_MICPS</name>
<dbReference type="InterPro" id="IPR050113">
    <property type="entry name" value="Ub_conjugating_enzyme"/>
</dbReference>
<gene>
    <name evidence="2" type="ORF">MSP1401_LOCUS12733</name>
    <name evidence="3" type="ORF">MSP1401_LOCUS12734</name>
</gene>
<dbReference type="InterPro" id="IPR016135">
    <property type="entry name" value="UBQ-conjugating_enzyme/RWD"/>
</dbReference>
<evidence type="ECO:0000259" key="1">
    <source>
        <dbReference type="PROSITE" id="PS50127"/>
    </source>
</evidence>
<evidence type="ECO:0000313" key="2">
    <source>
        <dbReference type="EMBL" id="CAD8452405.1"/>
    </source>
</evidence>
<reference evidence="2" key="1">
    <citation type="submission" date="2021-01" db="EMBL/GenBank/DDBJ databases">
        <authorList>
            <person name="Corre E."/>
            <person name="Pelletier E."/>
            <person name="Niang G."/>
            <person name="Scheremetjew M."/>
            <person name="Finn R."/>
            <person name="Kale V."/>
            <person name="Holt S."/>
            <person name="Cochrane G."/>
            <person name="Meng A."/>
            <person name="Brown T."/>
            <person name="Cohen L."/>
        </authorList>
    </citation>
    <scope>NUCLEOTIDE SEQUENCE</scope>
    <source>
        <strain evidence="2">CCAC1681</strain>
    </source>
</reference>
<dbReference type="CDD" id="cd23790">
    <property type="entry name" value="UBCc_UBE2A_2B"/>
    <property type="match status" value="1"/>
</dbReference>
<dbReference type="FunFam" id="3.10.110.10:FF:000090">
    <property type="entry name" value="Ubiquitin-conjugating enzyme E2-17 kDa"/>
    <property type="match status" value="1"/>
</dbReference>